<dbReference type="Pfam" id="PF12900">
    <property type="entry name" value="Pyridox_ox_2"/>
    <property type="match status" value="1"/>
</dbReference>
<evidence type="ECO:0000256" key="1">
    <source>
        <dbReference type="SAM" id="MobiDB-lite"/>
    </source>
</evidence>
<dbReference type="Proteomes" id="UP000278673">
    <property type="component" value="Unassembled WGS sequence"/>
</dbReference>
<dbReference type="Gene3D" id="2.30.110.10">
    <property type="entry name" value="Electron Transport, Fmn-binding Protein, Chain A"/>
    <property type="match status" value="1"/>
</dbReference>
<evidence type="ECO:0000313" key="2">
    <source>
        <dbReference type="EMBL" id="RMI38980.1"/>
    </source>
</evidence>
<protein>
    <recommendedName>
        <fullName evidence="4">Pyridoxamine 5'-phosphate oxidase family protein</fullName>
    </recommendedName>
</protein>
<gene>
    <name evidence="2" type="ORF">EBN88_15865</name>
</gene>
<evidence type="ECO:0000313" key="3">
    <source>
        <dbReference type="Proteomes" id="UP000278673"/>
    </source>
</evidence>
<dbReference type="AlphaFoldDB" id="A0A3M2LQ36"/>
<name>A0A3M2LQ36_9ACTN</name>
<sequence length="157" mass="17255">MFPTPDQDTPRQELTRALRLLPRVPHGRAAATRRALPMVLPASHLVTGETLLLRVTHPDADLPPWDGTVLAYEADDEGGRPGSPAPWQAQVIGVATVTHPDRRVREAFPPPPRYARHPEATYLRLTPRYASVYEPGPPAPARPWLPRPRAGGDEPPG</sequence>
<dbReference type="EMBL" id="RFFJ01000081">
    <property type="protein sequence ID" value="RMI38980.1"/>
    <property type="molecule type" value="Genomic_DNA"/>
</dbReference>
<accession>A0A3M2LQ36</accession>
<comment type="caution">
    <text evidence="2">The sequence shown here is derived from an EMBL/GenBank/DDBJ whole genome shotgun (WGS) entry which is preliminary data.</text>
</comment>
<dbReference type="InterPro" id="IPR012349">
    <property type="entry name" value="Split_barrel_FMN-bd"/>
</dbReference>
<dbReference type="InterPro" id="IPR024747">
    <property type="entry name" value="Pyridox_Oxase-rel"/>
</dbReference>
<keyword evidence="3" id="KW-1185">Reference proteome</keyword>
<proteinExistence type="predicted"/>
<organism evidence="2 3">
    <name type="scientific">Streptomyces triticirhizae</name>
    <dbReference type="NCBI Taxonomy" id="2483353"/>
    <lineage>
        <taxon>Bacteria</taxon>
        <taxon>Bacillati</taxon>
        <taxon>Actinomycetota</taxon>
        <taxon>Actinomycetes</taxon>
        <taxon>Kitasatosporales</taxon>
        <taxon>Streptomycetaceae</taxon>
        <taxon>Streptomyces</taxon>
    </lineage>
</organism>
<dbReference type="RefSeq" id="WP_122184531.1">
    <property type="nucleotide sequence ID" value="NZ_RFFJ01000081.1"/>
</dbReference>
<feature type="compositionally biased region" description="Pro residues" evidence="1">
    <location>
        <begin position="135"/>
        <end position="146"/>
    </location>
</feature>
<feature type="region of interest" description="Disordered" evidence="1">
    <location>
        <begin position="132"/>
        <end position="157"/>
    </location>
</feature>
<evidence type="ECO:0008006" key="4">
    <source>
        <dbReference type="Google" id="ProtNLM"/>
    </source>
</evidence>
<reference evidence="2 3" key="1">
    <citation type="submission" date="2018-10" db="EMBL/GenBank/DDBJ databases">
        <title>Isolation, diversity and antifungal activity of actinobacteria from wheat.</title>
        <authorList>
            <person name="Han C."/>
        </authorList>
    </citation>
    <scope>NUCLEOTIDE SEQUENCE [LARGE SCALE GENOMIC DNA]</scope>
    <source>
        <strain evidence="2 3">NEAU-YY642</strain>
    </source>
</reference>